<keyword evidence="2" id="KW-1185">Reference proteome</keyword>
<organism evidence="1 2">
    <name type="scientific">Arthrobacter deserti</name>
    <dbReference type="NCBI Taxonomy" id="1742687"/>
    <lineage>
        <taxon>Bacteria</taxon>
        <taxon>Bacillati</taxon>
        <taxon>Actinomycetota</taxon>
        <taxon>Actinomycetes</taxon>
        <taxon>Micrococcales</taxon>
        <taxon>Micrococcaceae</taxon>
        <taxon>Arthrobacter</taxon>
    </lineage>
</organism>
<name>A0ABX1JKH3_9MICC</name>
<sequence>MGAYVAVVFVEPVPPGLTFPRTEWPLHVTLARFDTRESAGAVGGRVGPPLAAGLGFRVRIGQDALFGRSRSVRVSLVEPDARLQALHEGLHDALGPDVHVLSPQHAREHFRPHVTHTDTRLHPGDTVEVRQAALVDMRPGGDSRIRTVLAVWEPARPLRTA</sequence>
<accession>A0ABX1JKH3</accession>
<dbReference type="GO" id="GO:0016874">
    <property type="term" value="F:ligase activity"/>
    <property type="evidence" value="ECO:0007669"/>
    <property type="project" value="UniProtKB-KW"/>
</dbReference>
<dbReference type="SUPFAM" id="SSF55144">
    <property type="entry name" value="LigT-like"/>
    <property type="match status" value="1"/>
</dbReference>
<keyword evidence="1" id="KW-0436">Ligase</keyword>
<dbReference type="EMBL" id="JAAZSR010000015">
    <property type="protein sequence ID" value="NKX49394.1"/>
    <property type="molecule type" value="Genomic_DNA"/>
</dbReference>
<comment type="caution">
    <text evidence="1">The sequence shown here is derived from an EMBL/GenBank/DDBJ whole genome shotgun (WGS) entry which is preliminary data.</text>
</comment>
<proteinExistence type="predicted"/>
<dbReference type="InterPro" id="IPR009097">
    <property type="entry name" value="Cyclic_Pdiesterase"/>
</dbReference>
<reference evidence="1 2" key="1">
    <citation type="submission" date="2020-04" db="EMBL/GenBank/DDBJ databases">
        <authorList>
            <person name="Liu S."/>
        </authorList>
    </citation>
    <scope>NUCLEOTIDE SEQUENCE [LARGE SCALE GENOMIC DNA]</scope>
    <source>
        <strain evidence="1 2">CGMCC 1.15091</strain>
    </source>
</reference>
<evidence type="ECO:0000313" key="1">
    <source>
        <dbReference type="EMBL" id="NKX49394.1"/>
    </source>
</evidence>
<dbReference type="Pfam" id="PF13563">
    <property type="entry name" value="2_5_RNA_ligase2"/>
    <property type="match status" value="1"/>
</dbReference>
<gene>
    <name evidence="1" type="ORF">HER39_02115</name>
</gene>
<evidence type="ECO:0000313" key="2">
    <source>
        <dbReference type="Proteomes" id="UP000523795"/>
    </source>
</evidence>
<dbReference type="Gene3D" id="3.90.1140.10">
    <property type="entry name" value="Cyclic phosphodiesterase"/>
    <property type="match status" value="1"/>
</dbReference>
<protein>
    <submittedName>
        <fullName evidence="1">2'-5' RNA ligase family protein</fullName>
    </submittedName>
</protein>
<dbReference type="Proteomes" id="UP000523795">
    <property type="component" value="Unassembled WGS sequence"/>
</dbReference>